<evidence type="ECO:0000313" key="5">
    <source>
        <dbReference type="Proteomes" id="UP001211065"/>
    </source>
</evidence>
<keyword evidence="2" id="KW-1133">Transmembrane helix</keyword>
<protein>
    <recommendedName>
        <fullName evidence="3">UBA domain-containing protein</fullName>
    </recommendedName>
</protein>
<sequence length="150" mass="16868">MNIHEKSLFYLLSFQLIFTDFTSIIPSISGLIAGIIWNSSKKLQKAASDNFIIKSLEPLFLYSNSSSRRGRSNIVHPNDDLRNHISNDIFGNPRNTSRSSQPNPIPRPEIVINEDHVTSLMDLGFTREQCVEALRVSDNDADRAAGYLFG</sequence>
<accession>A0AAD5U933</accession>
<evidence type="ECO:0000256" key="2">
    <source>
        <dbReference type="SAM" id="Phobius"/>
    </source>
</evidence>
<dbReference type="InterPro" id="IPR009060">
    <property type="entry name" value="UBA-like_sf"/>
</dbReference>
<reference evidence="4" key="1">
    <citation type="submission" date="2020-05" db="EMBL/GenBank/DDBJ databases">
        <title>Phylogenomic resolution of chytrid fungi.</title>
        <authorList>
            <person name="Stajich J.E."/>
            <person name="Amses K."/>
            <person name="Simmons R."/>
            <person name="Seto K."/>
            <person name="Myers J."/>
            <person name="Bonds A."/>
            <person name="Quandt C.A."/>
            <person name="Barry K."/>
            <person name="Liu P."/>
            <person name="Grigoriev I."/>
            <person name="Longcore J.E."/>
            <person name="James T.Y."/>
        </authorList>
    </citation>
    <scope>NUCLEOTIDE SEQUENCE</scope>
    <source>
        <strain evidence="4">JEL0476</strain>
    </source>
</reference>
<feature type="domain" description="UBA" evidence="3">
    <location>
        <begin position="111"/>
        <end position="150"/>
    </location>
</feature>
<dbReference type="SMART" id="SM00165">
    <property type="entry name" value="UBA"/>
    <property type="match status" value="1"/>
</dbReference>
<name>A0AAD5U933_9FUNG</name>
<organism evidence="4 5">
    <name type="scientific">Clydaea vesicula</name>
    <dbReference type="NCBI Taxonomy" id="447962"/>
    <lineage>
        <taxon>Eukaryota</taxon>
        <taxon>Fungi</taxon>
        <taxon>Fungi incertae sedis</taxon>
        <taxon>Chytridiomycota</taxon>
        <taxon>Chytridiomycota incertae sedis</taxon>
        <taxon>Chytridiomycetes</taxon>
        <taxon>Lobulomycetales</taxon>
        <taxon>Lobulomycetaceae</taxon>
        <taxon>Clydaea</taxon>
    </lineage>
</organism>
<evidence type="ECO:0000256" key="1">
    <source>
        <dbReference type="SAM" id="MobiDB-lite"/>
    </source>
</evidence>
<comment type="caution">
    <text evidence="4">The sequence shown here is derived from an EMBL/GenBank/DDBJ whole genome shotgun (WGS) entry which is preliminary data.</text>
</comment>
<feature type="transmembrane region" description="Helical" evidence="2">
    <location>
        <begin position="12"/>
        <end position="37"/>
    </location>
</feature>
<dbReference type="SUPFAM" id="SSF46934">
    <property type="entry name" value="UBA-like"/>
    <property type="match status" value="1"/>
</dbReference>
<dbReference type="PROSITE" id="PS50030">
    <property type="entry name" value="UBA"/>
    <property type="match status" value="1"/>
</dbReference>
<proteinExistence type="predicted"/>
<feature type="region of interest" description="Disordered" evidence="1">
    <location>
        <begin position="85"/>
        <end position="108"/>
    </location>
</feature>
<dbReference type="Proteomes" id="UP001211065">
    <property type="component" value="Unassembled WGS sequence"/>
</dbReference>
<dbReference type="EMBL" id="JADGJW010000008">
    <property type="protein sequence ID" value="KAJ3227952.1"/>
    <property type="molecule type" value="Genomic_DNA"/>
</dbReference>
<dbReference type="CDD" id="cd14309">
    <property type="entry name" value="UBA_scDdi1_like"/>
    <property type="match status" value="1"/>
</dbReference>
<gene>
    <name evidence="4" type="ORF">HK099_007821</name>
</gene>
<keyword evidence="5" id="KW-1185">Reference proteome</keyword>
<keyword evidence="2" id="KW-0812">Transmembrane</keyword>
<dbReference type="AlphaFoldDB" id="A0AAD5U933"/>
<dbReference type="Gene3D" id="1.10.8.10">
    <property type="entry name" value="DNA helicase RuvA subunit, C-terminal domain"/>
    <property type="match status" value="1"/>
</dbReference>
<evidence type="ECO:0000259" key="3">
    <source>
        <dbReference type="PROSITE" id="PS50030"/>
    </source>
</evidence>
<feature type="compositionally biased region" description="Polar residues" evidence="1">
    <location>
        <begin position="93"/>
        <end position="102"/>
    </location>
</feature>
<evidence type="ECO:0000313" key="4">
    <source>
        <dbReference type="EMBL" id="KAJ3227952.1"/>
    </source>
</evidence>
<dbReference type="FunFam" id="1.10.8.10:FF:000003">
    <property type="entry name" value="UV excision repair protein RAD23 homolog"/>
    <property type="match status" value="1"/>
</dbReference>
<dbReference type="Pfam" id="PF00627">
    <property type="entry name" value="UBA"/>
    <property type="match status" value="1"/>
</dbReference>
<keyword evidence="2" id="KW-0472">Membrane</keyword>
<dbReference type="InterPro" id="IPR015940">
    <property type="entry name" value="UBA"/>
</dbReference>